<sequence length="109" mass="11981">MNGVDILNQLLEAFNHSRSALTAIGDPSRQAIIAAMTAAGCHNGQRVGDLTKAVNLSRPTVSHHIKLLREAGMVRLEKVGTKHYYYLTMADKLDDMTQLLATLKEALKH</sequence>
<dbReference type="InterPro" id="IPR011991">
    <property type="entry name" value="ArsR-like_HTH"/>
</dbReference>
<keyword evidence="3" id="KW-0804">Transcription</keyword>
<feature type="domain" description="HTH arsR-type" evidence="4">
    <location>
        <begin position="7"/>
        <end position="109"/>
    </location>
</feature>
<accession>A0A0R2EUI7</accession>
<dbReference type="SMART" id="SM00418">
    <property type="entry name" value="HTH_ARSR"/>
    <property type="match status" value="1"/>
</dbReference>
<dbReference type="SUPFAM" id="SSF46785">
    <property type="entry name" value="Winged helix' DNA-binding domain"/>
    <property type="match status" value="1"/>
</dbReference>
<dbReference type="InterPro" id="IPR001845">
    <property type="entry name" value="HTH_ArsR_DNA-bd_dom"/>
</dbReference>
<dbReference type="PATRIC" id="fig|1423804.4.peg.1765"/>
<evidence type="ECO:0000256" key="2">
    <source>
        <dbReference type="ARBA" id="ARBA00023125"/>
    </source>
</evidence>
<name>A0A0R2EUI7_9LACO</name>
<organism evidence="5 6">
    <name type="scientific">Secundilactobacillus similis DSM 23365 = JCM 2765</name>
    <dbReference type="NCBI Taxonomy" id="1423804"/>
    <lineage>
        <taxon>Bacteria</taxon>
        <taxon>Bacillati</taxon>
        <taxon>Bacillota</taxon>
        <taxon>Bacilli</taxon>
        <taxon>Lactobacillales</taxon>
        <taxon>Lactobacillaceae</taxon>
        <taxon>Secundilactobacillus</taxon>
    </lineage>
</organism>
<evidence type="ECO:0000313" key="5">
    <source>
        <dbReference type="EMBL" id="KRN20000.1"/>
    </source>
</evidence>
<keyword evidence="2" id="KW-0238">DNA-binding</keyword>
<dbReference type="InterPro" id="IPR036390">
    <property type="entry name" value="WH_DNA-bd_sf"/>
</dbReference>
<dbReference type="InterPro" id="IPR051011">
    <property type="entry name" value="Metal_resp_trans_reg"/>
</dbReference>
<dbReference type="PANTHER" id="PTHR43132:SF6">
    <property type="entry name" value="HTH-TYPE TRANSCRIPTIONAL REPRESSOR CZRA"/>
    <property type="match status" value="1"/>
</dbReference>
<keyword evidence="1" id="KW-0805">Transcription regulation</keyword>
<dbReference type="GO" id="GO:0003677">
    <property type="term" value="F:DNA binding"/>
    <property type="evidence" value="ECO:0007669"/>
    <property type="project" value="UniProtKB-KW"/>
</dbReference>
<gene>
    <name evidence="5" type="ORF">FD14_GL001637</name>
</gene>
<dbReference type="PROSITE" id="PS50987">
    <property type="entry name" value="HTH_ARSR_2"/>
    <property type="match status" value="1"/>
</dbReference>
<keyword evidence="6" id="KW-1185">Reference proteome</keyword>
<evidence type="ECO:0000259" key="4">
    <source>
        <dbReference type="PROSITE" id="PS50987"/>
    </source>
</evidence>
<dbReference type="PANTHER" id="PTHR43132">
    <property type="entry name" value="ARSENICAL RESISTANCE OPERON REPRESSOR ARSR-RELATED"/>
    <property type="match status" value="1"/>
</dbReference>
<dbReference type="AlphaFoldDB" id="A0A0R2EUI7"/>
<evidence type="ECO:0000313" key="6">
    <source>
        <dbReference type="Proteomes" id="UP000051442"/>
    </source>
</evidence>
<protein>
    <recommendedName>
        <fullName evidence="4">HTH arsR-type domain-containing protein</fullName>
    </recommendedName>
</protein>
<dbReference type="NCBIfam" id="NF033788">
    <property type="entry name" value="HTH_metalloreg"/>
    <property type="match status" value="1"/>
</dbReference>
<dbReference type="InterPro" id="IPR036388">
    <property type="entry name" value="WH-like_DNA-bd_sf"/>
</dbReference>
<dbReference type="CDD" id="cd00090">
    <property type="entry name" value="HTH_ARSR"/>
    <property type="match status" value="1"/>
</dbReference>
<dbReference type="STRING" id="1423804.FD14_GL001637"/>
<evidence type="ECO:0000256" key="3">
    <source>
        <dbReference type="ARBA" id="ARBA00023163"/>
    </source>
</evidence>
<comment type="caution">
    <text evidence="5">The sequence shown here is derived from an EMBL/GenBank/DDBJ whole genome shotgun (WGS) entry which is preliminary data.</text>
</comment>
<dbReference type="Proteomes" id="UP000051442">
    <property type="component" value="Unassembled WGS sequence"/>
</dbReference>
<reference evidence="5 6" key="1">
    <citation type="journal article" date="2015" name="Genome Announc.">
        <title>Expanding the biotechnology potential of lactobacilli through comparative genomics of 213 strains and associated genera.</title>
        <authorList>
            <person name="Sun Z."/>
            <person name="Harris H.M."/>
            <person name="McCann A."/>
            <person name="Guo C."/>
            <person name="Argimon S."/>
            <person name="Zhang W."/>
            <person name="Yang X."/>
            <person name="Jeffery I.B."/>
            <person name="Cooney J.C."/>
            <person name="Kagawa T.F."/>
            <person name="Liu W."/>
            <person name="Song Y."/>
            <person name="Salvetti E."/>
            <person name="Wrobel A."/>
            <person name="Rasinkangas P."/>
            <person name="Parkhill J."/>
            <person name="Rea M.C."/>
            <person name="O'Sullivan O."/>
            <person name="Ritari J."/>
            <person name="Douillard F.P."/>
            <person name="Paul Ross R."/>
            <person name="Yang R."/>
            <person name="Briner A.E."/>
            <person name="Felis G.E."/>
            <person name="de Vos W.M."/>
            <person name="Barrangou R."/>
            <person name="Klaenhammer T.R."/>
            <person name="Caufield P.W."/>
            <person name="Cui Y."/>
            <person name="Zhang H."/>
            <person name="O'Toole P.W."/>
        </authorList>
    </citation>
    <scope>NUCLEOTIDE SEQUENCE [LARGE SCALE GENOMIC DNA]</scope>
    <source>
        <strain evidence="5 6">DSM 23365</strain>
    </source>
</reference>
<proteinExistence type="predicted"/>
<evidence type="ECO:0000256" key="1">
    <source>
        <dbReference type="ARBA" id="ARBA00023015"/>
    </source>
</evidence>
<dbReference type="Gene3D" id="1.10.10.10">
    <property type="entry name" value="Winged helix-like DNA-binding domain superfamily/Winged helix DNA-binding domain"/>
    <property type="match status" value="1"/>
</dbReference>
<dbReference type="OrthoDB" id="9798835at2"/>
<dbReference type="EMBL" id="AYZM01000134">
    <property type="protein sequence ID" value="KRN20000.1"/>
    <property type="molecule type" value="Genomic_DNA"/>
</dbReference>
<dbReference type="Pfam" id="PF01022">
    <property type="entry name" value="HTH_5"/>
    <property type="match status" value="1"/>
</dbReference>
<dbReference type="GO" id="GO:0003700">
    <property type="term" value="F:DNA-binding transcription factor activity"/>
    <property type="evidence" value="ECO:0007669"/>
    <property type="project" value="InterPro"/>
</dbReference>
<dbReference type="PRINTS" id="PR00778">
    <property type="entry name" value="HTHARSR"/>
</dbReference>